<accession>A0A9J6CAR6</accession>
<keyword evidence="3" id="KW-1185">Reference proteome</keyword>
<name>A0A9J6CAR6_POLVA</name>
<gene>
    <name evidence="2" type="ORF">PVAND_008806</name>
</gene>
<proteinExistence type="predicted"/>
<comment type="caution">
    <text evidence="2">The sequence shown here is derived from an EMBL/GenBank/DDBJ whole genome shotgun (WGS) entry which is preliminary data.</text>
</comment>
<organism evidence="2 3">
    <name type="scientific">Polypedilum vanderplanki</name>
    <name type="common">Sleeping chironomid midge</name>
    <dbReference type="NCBI Taxonomy" id="319348"/>
    <lineage>
        <taxon>Eukaryota</taxon>
        <taxon>Metazoa</taxon>
        <taxon>Ecdysozoa</taxon>
        <taxon>Arthropoda</taxon>
        <taxon>Hexapoda</taxon>
        <taxon>Insecta</taxon>
        <taxon>Pterygota</taxon>
        <taxon>Neoptera</taxon>
        <taxon>Endopterygota</taxon>
        <taxon>Diptera</taxon>
        <taxon>Nematocera</taxon>
        <taxon>Chironomoidea</taxon>
        <taxon>Chironomidae</taxon>
        <taxon>Chironominae</taxon>
        <taxon>Polypedilum</taxon>
        <taxon>Polypedilum</taxon>
    </lineage>
</organism>
<evidence type="ECO:0000313" key="2">
    <source>
        <dbReference type="EMBL" id="KAG5679225.1"/>
    </source>
</evidence>
<protein>
    <submittedName>
        <fullName evidence="2">Uncharacterized protein</fullName>
    </submittedName>
</protein>
<dbReference type="AlphaFoldDB" id="A0A9J6CAR6"/>
<reference evidence="2" key="1">
    <citation type="submission" date="2021-03" db="EMBL/GenBank/DDBJ databases">
        <title>Chromosome level genome of the anhydrobiotic midge Polypedilum vanderplanki.</title>
        <authorList>
            <person name="Yoshida Y."/>
            <person name="Kikawada T."/>
            <person name="Gusev O."/>
        </authorList>
    </citation>
    <scope>NUCLEOTIDE SEQUENCE</scope>
    <source>
        <strain evidence="2">NIAS01</strain>
        <tissue evidence="2">Whole body or cell culture</tissue>
    </source>
</reference>
<feature type="compositionally biased region" description="Basic residues" evidence="1">
    <location>
        <begin position="57"/>
        <end position="67"/>
    </location>
</feature>
<evidence type="ECO:0000256" key="1">
    <source>
        <dbReference type="SAM" id="MobiDB-lite"/>
    </source>
</evidence>
<sequence length="109" mass="12507">MTQNNNSNAFNKINTISDEVEAQANQLNPQSPQRHASQSTSSAQHSSSNNNNNNRWSFKRKSSHKSRTTSLENENESITLQESERHAPLQLKASLLRRKIKEYEGNERR</sequence>
<evidence type="ECO:0000313" key="3">
    <source>
        <dbReference type="Proteomes" id="UP001107558"/>
    </source>
</evidence>
<dbReference type="Proteomes" id="UP001107558">
    <property type="component" value="Chromosome 2"/>
</dbReference>
<feature type="compositionally biased region" description="Low complexity" evidence="1">
    <location>
        <begin position="35"/>
        <end position="56"/>
    </location>
</feature>
<feature type="region of interest" description="Disordered" evidence="1">
    <location>
        <begin position="1"/>
        <end position="92"/>
    </location>
</feature>
<dbReference type="EMBL" id="JADBJN010000002">
    <property type="protein sequence ID" value="KAG5679225.1"/>
    <property type="molecule type" value="Genomic_DNA"/>
</dbReference>
<feature type="compositionally biased region" description="Polar residues" evidence="1">
    <location>
        <begin position="1"/>
        <end position="34"/>
    </location>
</feature>